<reference evidence="4 5" key="1">
    <citation type="journal article" date="2017" name="Antonie Van Leeuwenhoek">
        <title>Phylogenomic resolution of the bacterial genus Pantoea and its relationship with Erwinia and Tatumella.</title>
        <authorList>
            <person name="Palmer M."/>
            <person name="Steenkamp E.T."/>
            <person name="Coetzee M.P."/>
            <person name="Chan W.Y."/>
            <person name="van Zyl E."/>
            <person name="De Maayer P."/>
            <person name="Coutinho T.A."/>
            <person name="Blom J."/>
            <person name="Smits T.H."/>
            <person name="Duffy B."/>
            <person name="Venter S.N."/>
        </authorList>
    </citation>
    <scope>NUCLEOTIDE SEQUENCE [LARGE SCALE GENOMIC DNA]</scope>
    <source>
        <strain evidence="4 5">LMG 2657</strain>
    </source>
</reference>
<dbReference type="InterPro" id="IPR055397">
    <property type="entry name" value="TraK_C"/>
</dbReference>
<feature type="domain" description="TraK N-terminal" evidence="2">
    <location>
        <begin position="25"/>
        <end position="107"/>
    </location>
</feature>
<keyword evidence="5" id="KW-1185">Reference proteome</keyword>
<evidence type="ECO:0000259" key="3">
    <source>
        <dbReference type="Pfam" id="PF23536"/>
    </source>
</evidence>
<dbReference type="Proteomes" id="UP000193749">
    <property type="component" value="Unassembled WGS sequence"/>
</dbReference>
<comment type="caution">
    <text evidence="4">The sequence shown here is derived from an EMBL/GenBank/DDBJ whole genome shotgun (WGS) entry which is preliminary data.</text>
</comment>
<gene>
    <name evidence="4" type="ORF">HA50_22870</name>
</gene>
<dbReference type="OrthoDB" id="5640081at2"/>
<organism evidence="4 5">
    <name type="scientific">Pantoea cypripedii</name>
    <name type="common">Pectobacterium cypripedii</name>
    <name type="synonym">Erwinia cypripedii</name>
    <dbReference type="NCBI Taxonomy" id="55209"/>
    <lineage>
        <taxon>Bacteria</taxon>
        <taxon>Pseudomonadati</taxon>
        <taxon>Pseudomonadota</taxon>
        <taxon>Gammaproteobacteria</taxon>
        <taxon>Enterobacterales</taxon>
        <taxon>Erwiniaceae</taxon>
        <taxon>Pantoea</taxon>
    </lineage>
</organism>
<name>A0A1X1EL20_PANCY</name>
<dbReference type="InterPro" id="IPR010563">
    <property type="entry name" value="TraK_N"/>
</dbReference>
<feature type="chain" id="PRO_5013185336" description="Type-F conjugative transfer system secretin TraK" evidence="1">
    <location>
        <begin position="21"/>
        <end position="242"/>
    </location>
</feature>
<dbReference type="AlphaFoldDB" id="A0A1X1EL20"/>
<dbReference type="Pfam" id="PF23536">
    <property type="entry name" value="TraK_C"/>
    <property type="match status" value="1"/>
</dbReference>
<feature type="domain" description="TraK C-terminal" evidence="3">
    <location>
        <begin position="138"/>
        <end position="231"/>
    </location>
</feature>
<dbReference type="Pfam" id="PF06586">
    <property type="entry name" value="TraK_N"/>
    <property type="match status" value="1"/>
</dbReference>
<evidence type="ECO:0000256" key="1">
    <source>
        <dbReference type="SAM" id="SignalP"/>
    </source>
</evidence>
<evidence type="ECO:0008006" key="6">
    <source>
        <dbReference type="Google" id="ProtNLM"/>
    </source>
</evidence>
<evidence type="ECO:0000313" key="4">
    <source>
        <dbReference type="EMBL" id="ORM89474.1"/>
    </source>
</evidence>
<accession>A0A1X1EL20</accession>
<proteinExistence type="predicted"/>
<protein>
    <recommendedName>
        <fullName evidence="6">Type-F conjugative transfer system secretin TraK</fullName>
    </recommendedName>
</protein>
<feature type="signal peptide" evidence="1">
    <location>
        <begin position="1"/>
        <end position="20"/>
    </location>
</feature>
<evidence type="ECO:0000259" key="2">
    <source>
        <dbReference type="Pfam" id="PF06586"/>
    </source>
</evidence>
<dbReference type="STRING" id="55209.HA50_22870"/>
<dbReference type="EMBL" id="MLJI01000002">
    <property type="protein sequence ID" value="ORM89474.1"/>
    <property type="molecule type" value="Genomic_DNA"/>
</dbReference>
<evidence type="ECO:0000313" key="5">
    <source>
        <dbReference type="Proteomes" id="UP000193749"/>
    </source>
</evidence>
<sequence>MYKHVLLSMLVFLVTIAAQAEQRTIQTGARVSVEVSNINPNAIRVSDDRIISLQATQGILTSKTPTPDGAIVFSTLADSPFTLFIQTASGFGFSVQATPARLPGLNLTIDNIDVRGTEQAQYFEQKQDSYSSIVSNLVSRFIHNRKPDGYVVTRNTQLPVSGAVEAAFTLRPVTAWQGDRIRIVRTEVTSRSSLPLRLSERYFWSPGVMAVSFHPQMDVISPGERVAVITVFRTRGRSDEPQ</sequence>
<dbReference type="RefSeq" id="WP_084879187.1">
    <property type="nucleotide sequence ID" value="NZ_JAGGMY010000002.1"/>
</dbReference>
<keyword evidence="1" id="KW-0732">Signal</keyword>